<evidence type="ECO:0000313" key="8">
    <source>
        <dbReference type="Proteomes" id="UP000095281"/>
    </source>
</evidence>
<sequence length="375" mass="42800">MIKNLILKRLILLYFRFKFKQNLHILGIESSCDDAAVSIICQEERRILCDIRSSDIKNNSRMGGINPHSAARHHREAFPRLIRDALCESRIRAYDIDVVAVTNRPGLVNSLKVGIEYAICFARTYYRPLIPIHHMRAHALIQRLLNSELNYPFAALLVSGAHCILCIVYSPVDFKIILDTQSGSPGECLDKLARELCLHHLNERDQPRYVLTLPQADISEDLDFDLIKGRYLGIIRNRLKDNINDEIGLKYGASIQYTIAEYICQHLDLSLSLISSFPEFTSLLKRYLVLAGGVASNAYIFQRISETCNYHNFTVLVPPPHLCTDNGVMIAWAGLEIFGRKENEDKIYWPNELPDFLRASHKSPIGPRIELNIKI</sequence>
<evidence type="ECO:0000256" key="3">
    <source>
        <dbReference type="ARBA" id="ARBA00022694"/>
    </source>
</evidence>
<dbReference type="GO" id="GO:0008033">
    <property type="term" value="P:tRNA processing"/>
    <property type="evidence" value="ECO:0007669"/>
    <property type="project" value="UniProtKB-KW"/>
</dbReference>
<dbReference type="SUPFAM" id="SSF53067">
    <property type="entry name" value="Actin-like ATPase domain"/>
    <property type="match status" value="1"/>
</dbReference>
<evidence type="ECO:0000256" key="2">
    <source>
        <dbReference type="ARBA" id="ARBA00022679"/>
    </source>
</evidence>
<dbReference type="AlphaFoldDB" id="A0A1I8B0P9"/>
<keyword evidence="2" id="KW-0808">Transferase</keyword>
<organism evidence="8 9">
    <name type="scientific">Meloidogyne hapla</name>
    <name type="common">Root-knot nematode worm</name>
    <dbReference type="NCBI Taxonomy" id="6305"/>
    <lineage>
        <taxon>Eukaryota</taxon>
        <taxon>Metazoa</taxon>
        <taxon>Ecdysozoa</taxon>
        <taxon>Nematoda</taxon>
        <taxon>Chromadorea</taxon>
        <taxon>Rhabditida</taxon>
        <taxon>Tylenchina</taxon>
        <taxon>Tylenchomorpha</taxon>
        <taxon>Tylenchoidea</taxon>
        <taxon>Meloidogynidae</taxon>
        <taxon>Meloidogyninae</taxon>
        <taxon>Meloidogyne</taxon>
    </lineage>
</organism>
<dbReference type="Pfam" id="PF00814">
    <property type="entry name" value="TsaD"/>
    <property type="match status" value="1"/>
</dbReference>
<dbReference type="Proteomes" id="UP000095281">
    <property type="component" value="Unplaced"/>
</dbReference>
<dbReference type="PRINTS" id="PR00789">
    <property type="entry name" value="OSIALOPTASE"/>
</dbReference>
<keyword evidence="3" id="KW-0819">tRNA processing</keyword>
<dbReference type="GO" id="GO:0005739">
    <property type="term" value="C:mitochondrion"/>
    <property type="evidence" value="ECO:0007669"/>
    <property type="project" value="TreeGrafter"/>
</dbReference>
<proteinExistence type="predicted"/>
<evidence type="ECO:0000256" key="4">
    <source>
        <dbReference type="ARBA" id="ARBA00022723"/>
    </source>
</evidence>
<dbReference type="PANTHER" id="PTHR11735">
    <property type="entry name" value="TRNA N6-ADENOSINE THREONYLCARBAMOYLTRANSFERASE"/>
    <property type="match status" value="1"/>
</dbReference>
<protein>
    <recommendedName>
        <fullName evidence="1">N(6)-L-threonylcarbamoyladenine synthase</fullName>
        <ecNumber evidence="1">2.3.1.234</ecNumber>
    </recommendedName>
</protein>
<keyword evidence="8" id="KW-1185">Reference proteome</keyword>
<dbReference type="InterPro" id="IPR000905">
    <property type="entry name" value="Gcp-like_dom"/>
</dbReference>
<dbReference type="GO" id="GO:0046872">
    <property type="term" value="F:metal ion binding"/>
    <property type="evidence" value="ECO:0007669"/>
    <property type="project" value="UniProtKB-KW"/>
</dbReference>
<evidence type="ECO:0000259" key="7">
    <source>
        <dbReference type="Pfam" id="PF00814"/>
    </source>
</evidence>
<dbReference type="Gene3D" id="3.30.420.40">
    <property type="match status" value="2"/>
</dbReference>
<accession>A0A1I8B0P9</accession>
<name>A0A1I8B0P9_MELHA</name>
<keyword evidence="4" id="KW-0479">Metal-binding</keyword>
<keyword evidence="5" id="KW-0012">Acyltransferase</keyword>
<evidence type="ECO:0000313" key="9">
    <source>
        <dbReference type="WBParaSite" id="MhA1_Contig1158.frz3.fgene2"/>
    </source>
</evidence>
<dbReference type="WBParaSite" id="MhA1_Contig1158.frz3.fgene2">
    <property type="protein sequence ID" value="MhA1_Contig1158.frz3.fgene2"/>
    <property type="gene ID" value="MhA1_Contig1158.frz3.fgene2"/>
</dbReference>
<reference evidence="9" key="1">
    <citation type="submission" date="2016-11" db="UniProtKB">
        <authorList>
            <consortium name="WormBaseParasite"/>
        </authorList>
    </citation>
    <scope>IDENTIFICATION</scope>
</reference>
<dbReference type="GO" id="GO:0061711">
    <property type="term" value="F:tRNA N(6)-L-threonylcarbamoyladenine synthase activity"/>
    <property type="evidence" value="ECO:0007669"/>
    <property type="project" value="UniProtKB-EC"/>
</dbReference>
<dbReference type="OMA" id="NAAMIGC"/>
<comment type="catalytic activity">
    <reaction evidence="6">
        <text>L-threonylcarbamoyladenylate + adenosine(37) in tRNA = N(6)-L-threonylcarbamoyladenosine(37) in tRNA + AMP + H(+)</text>
        <dbReference type="Rhea" id="RHEA:37059"/>
        <dbReference type="Rhea" id="RHEA-COMP:10162"/>
        <dbReference type="Rhea" id="RHEA-COMP:10163"/>
        <dbReference type="ChEBI" id="CHEBI:15378"/>
        <dbReference type="ChEBI" id="CHEBI:73682"/>
        <dbReference type="ChEBI" id="CHEBI:74411"/>
        <dbReference type="ChEBI" id="CHEBI:74418"/>
        <dbReference type="ChEBI" id="CHEBI:456215"/>
        <dbReference type="EC" id="2.3.1.234"/>
    </reaction>
</comment>
<dbReference type="InterPro" id="IPR043129">
    <property type="entry name" value="ATPase_NBD"/>
</dbReference>
<evidence type="ECO:0000256" key="6">
    <source>
        <dbReference type="ARBA" id="ARBA00048117"/>
    </source>
</evidence>
<dbReference type="PANTHER" id="PTHR11735:SF6">
    <property type="entry name" value="TRNA N6-ADENOSINE THREONYLCARBAMOYLTRANSFERASE, MITOCHONDRIAL"/>
    <property type="match status" value="1"/>
</dbReference>
<evidence type="ECO:0000256" key="5">
    <source>
        <dbReference type="ARBA" id="ARBA00023315"/>
    </source>
</evidence>
<dbReference type="EC" id="2.3.1.234" evidence="1"/>
<dbReference type="InterPro" id="IPR017861">
    <property type="entry name" value="KAE1/TsaD"/>
</dbReference>
<feature type="domain" description="Gcp-like" evidence="7">
    <location>
        <begin position="47"/>
        <end position="332"/>
    </location>
</feature>
<evidence type="ECO:0000256" key="1">
    <source>
        <dbReference type="ARBA" id="ARBA00012156"/>
    </source>
</evidence>